<dbReference type="PANTHER" id="PTHR23502">
    <property type="entry name" value="MAJOR FACILITATOR SUPERFAMILY"/>
    <property type="match status" value="1"/>
</dbReference>
<evidence type="ECO:0000256" key="5">
    <source>
        <dbReference type="ARBA" id="ARBA00022692"/>
    </source>
</evidence>
<comment type="caution">
    <text evidence="8">Lacks conserved residue(s) required for the propagation of feature annotation.</text>
</comment>
<dbReference type="GO" id="GO:1990961">
    <property type="term" value="P:xenobiotic detoxification by transmembrane export across the plasma membrane"/>
    <property type="evidence" value="ECO:0007669"/>
    <property type="project" value="InterPro"/>
</dbReference>
<dbReference type="Gene3D" id="1.20.1720.10">
    <property type="entry name" value="Multidrug resistance protein D"/>
    <property type="match status" value="1"/>
</dbReference>
<keyword evidence="5 8" id="KW-0812">Transmembrane</keyword>
<evidence type="ECO:0000256" key="3">
    <source>
        <dbReference type="ARBA" id="ARBA00022448"/>
    </source>
</evidence>
<dbReference type="STRING" id="135739.BTO32_16735"/>
<dbReference type="AlphaFoldDB" id="A0A1V2DNM2"/>
<dbReference type="Pfam" id="PF07690">
    <property type="entry name" value="MFS_1"/>
    <property type="match status" value="1"/>
</dbReference>
<evidence type="ECO:0000256" key="8">
    <source>
        <dbReference type="RuleBase" id="RU365088"/>
    </source>
</evidence>
<evidence type="ECO:0000256" key="6">
    <source>
        <dbReference type="ARBA" id="ARBA00022989"/>
    </source>
</evidence>
<comment type="subcellular location">
    <subcellularLocation>
        <location evidence="8">Cell inner membrane</location>
        <topology evidence="8">Multi-pass membrane protein</topology>
    </subcellularLocation>
    <subcellularLocation>
        <location evidence="1">Cell membrane</location>
        <topology evidence="1">Multi-pass membrane protein</topology>
    </subcellularLocation>
</comment>
<feature type="transmembrane region" description="Helical" evidence="8">
    <location>
        <begin position="279"/>
        <end position="299"/>
    </location>
</feature>
<dbReference type="NCBIfam" id="TIGR00710">
    <property type="entry name" value="efflux_Bcr_CflA"/>
    <property type="match status" value="1"/>
</dbReference>
<keyword evidence="3 8" id="KW-0813">Transport</keyword>
<comment type="similarity">
    <text evidence="2 8">Belongs to the major facilitator superfamily. Bcr/CmlA family.</text>
</comment>
<sequence>MFALTSVWTTLLLAAAVALGPLATDMYLPALPQIGADFHSGTDQVQLTLSLYLVGFALAQLVCGPLADRFGRKPIMIGGILIFALASVGCALADSIETLQLCRFLQAVGGSAGPVLGRAAVRDIYTPREAGRILAILASLMALAPALAPTLGGALLAQLGWPSIFLALAAYGLLVTGLIAWGMPEPLPRAYRQPLRPGHLLRNYRTLVIDVRFLGYTLTNAAIYGGLFAFLSGSSFVLIDFLGVEPQHFGLYFACMVVGYILGNLASARLSRQLLADQILVRGLLVAVTGGGAMAILAYQGVHTVWAVILPQTLFMIGAGMLLPQALAGALANFPTMAGSASALFGFIQMAVAAGAGALVGRLHDGTPLVMASIIAACAAIALAFHMLLVQRRPARGFEPRRAPGQSPL</sequence>
<dbReference type="SUPFAM" id="SSF103473">
    <property type="entry name" value="MFS general substrate transporter"/>
    <property type="match status" value="1"/>
</dbReference>
<feature type="transmembrane region" description="Helical" evidence="8">
    <location>
        <begin position="49"/>
        <end position="67"/>
    </location>
</feature>
<evidence type="ECO:0000256" key="2">
    <source>
        <dbReference type="ARBA" id="ARBA00006236"/>
    </source>
</evidence>
<comment type="caution">
    <text evidence="10">The sequence shown here is derived from an EMBL/GenBank/DDBJ whole genome shotgun (WGS) entry which is preliminary data.</text>
</comment>
<feature type="transmembrane region" description="Helical" evidence="8">
    <location>
        <begin position="221"/>
        <end position="243"/>
    </location>
</feature>
<keyword evidence="6 8" id="KW-1133">Transmembrane helix</keyword>
<keyword evidence="11" id="KW-1185">Reference proteome</keyword>
<proteinExistence type="inferred from homology"/>
<feature type="domain" description="Major facilitator superfamily (MFS) profile" evidence="9">
    <location>
        <begin position="9"/>
        <end position="394"/>
    </location>
</feature>
<dbReference type="EMBL" id="MSCW01000012">
    <property type="protein sequence ID" value="ONF42213.1"/>
    <property type="molecule type" value="Genomic_DNA"/>
</dbReference>
<dbReference type="InterPro" id="IPR036259">
    <property type="entry name" value="MFS_trans_sf"/>
</dbReference>
<keyword evidence="4" id="KW-1003">Cell membrane</keyword>
<protein>
    <recommendedName>
        <fullName evidence="8">Bcr/CflA family efflux transporter</fullName>
    </recommendedName>
</protein>
<feature type="transmembrane region" description="Helical" evidence="8">
    <location>
        <begin position="163"/>
        <end position="183"/>
    </location>
</feature>
<dbReference type="RefSeq" id="WP_076725806.1">
    <property type="nucleotide sequence ID" value="NZ_MSCW01000012.1"/>
</dbReference>
<keyword evidence="7 8" id="KW-0472">Membrane</keyword>
<dbReference type="PROSITE" id="PS50850">
    <property type="entry name" value="MFS"/>
    <property type="match status" value="1"/>
</dbReference>
<feature type="transmembrane region" description="Helical" evidence="8">
    <location>
        <begin position="369"/>
        <end position="390"/>
    </location>
</feature>
<gene>
    <name evidence="10" type="ORF">BTO32_16735</name>
</gene>
<dbReference type="OrthoDB" id="9814303at2"/>
<evidence type="ECO:0000256" key="7">
    <source>
        <dbReference type="ARBA" id="ARBA00023136"/>
    </source>
</evidence>
<evidence type="ECO:0000259" key="9">
    <source>
        <dbReference type="PROSITE" id="PS50850"/>
    </source>
</evidence>
<keyword evidence="8" id="KW-0997">Cell inner membrane</keyword>
<evidence type="ECO:0000313" key="10">
    <source>
        <dbReference type="EMBL" id="ONF42213.1"/>
    </source>
</evidence>
<feature type="transmembrane region" description="Helical" evidence="8">
    <location>
        <begin position="343"/>
        <end position="363"/>
    </location>
</feature>
<dbReference type="PANTHER" id="PTHR23502:SF132">
    <property type="entry name" value="POLYAMINE TRANSPORTER 2-RELATED"/>
    <property type="match status" value="1"/>
</dbReference>
<feature type="transmembrane region" description="Helical" evidence="8">
    <location>
        <begin position="249"/>
        <end position="267"/>
    </location>
</feature>
<dbReference type="CDD" id="cd17320">
    <property type="entry name" value="MFS_MdfA_MDR_like"/>
    <property type="match status" value="1"/>
</dbReference>
<name>A0A1V2DNM2_9GAMM</name>
<dbReference type="InterPro" id="IPR011701">
    <property type="entry name" value="MFS"/>
</dbReference>
<dbReference type="GO" id="GO:0042910">
    <property type="term" value="F:xenobiotic transmembrane transporter activity"/>
    <property type="evidence" value="ECO:0007669"/>
    <property type="project" value="InterPro"/>
</dbReference>
<accession>A0A1V2DNM2</accession>
<reference evidence="10 11" key="1">
    <citation type="submission" date="2016-12" db="EMBL/GenBank/DDBJ databases">
        <title>Marinobacter lutaoensis whole genome sequencing.</title>
        <authorList>
            <person name="Verma A."/>
            <person name="Krishnamurthi S."/>
        </authorList>
    </citation>
    <scope>NUCLEOTIDE SEQUENCE [LARGE SCALE GENOMIC DNA]</scope>
    <source>
        <strain evidence="10 11">T5054</strain>
    </source>
</reference>
<evidence type="ECO:0000256" key="4">
    <source>
        <dbReference type="ARBA" id="ARBA00022475"/>
    </source>
</evidence>
<dbReference type="InterPro" id="IPR004812">
    <property type="entry name" value="Efflux_drug-R_Bcr/CmlA"/>
</dbReference>
<dbReference type="GO" id="GO:0005886">
    <property type="term" value="C:plasma membrane"/>
    <property type="evidence" value="ECO:0007669"/>
    <property type="project" value="UniProtKB-SubCell"/>
</dbReference>
<organism evidence="10 11">
    <name type="scientific">Marinobacter lutaoensis</name>
    <dbReference type="NCBI Taxonomy" id="135739"/>
    <lineage>
        <taxon>Bacteria</taxon>
        <taxon>Pseudomonadati</taxon>
        <taxon>Pseudomonadota</taxon>
        <taxon>Gammaproteobacteria</taxon>
        <taxon>Pseudomonadales</taxon>
        <taxon>Marinobacteraceae</taxon>
        <taxon>Marinobacter</taxon>
    </lineage>
</organism>
<evidence type="ECO:0000256" key="1">
    <source>
        <dbReference type="ARBA" id="ARBA00004651"/>
    </source>
</evidence>
<evidence type="ECO:0000313" key="11">
    <source>
        <dbReference type="Proteomes" id="UP000189339"/>
    </source>
</evidence>
<dbReference type="FunFam" id="1.20.1720.10:FF:000005">
    <property type="entry name" value="Bcr/CflA family efflux transporter"/>
    <property type="match status" value="1"/>
</dbReference>
<dbReference type="Proteomes" id="UP000189339">
    <property type="component" value="Unassembled WGS sequence"/>
</dbReference>
<feature type="transmembrane region" description="Helical" evidence="8">
    <location>
        <begin position="133"/>
        <end position="157"/>
    </location>
</feature>
<dbReference type="InterPro" id="IPR020846">
    <property type="entry name" value="MFS_dom"/>
</dbReference>
<feature type="transmembrane region" description="Helical" evidence="8">
    <location>
        <begin position="305"/>
        <end position="331"/>
    </location>
</feature>